<feature type="active site" description="Proton acceptor" evidence="4">
    <location>
        <position position="163"/>
    </location>
</feature>
<dbReference type="PROSITE" id="PS51635">
    <property type="entry name" value="PNPLA"/>
    <property type="match status" value="1"/>
</dbReference>
<dbReference type="PANTHER" id="PTHR14226:SF57">
    <property type="entry name" value="BLR7027 PROTEIN"/>
    <property type="match status" value="1"/>
</dbReference>
<dbReference type="PANTHER" id="PTHR14226">
    <property type="entry name" value="NEUROPATHY TARGET ESTERASE/SWISS CHEESE D.MELANOGASTER"/>
    <property type="match status" value="1"/>
</dbReference>
<sequence length="325" mass="33439">MTTAFVLSGGGSLGAVQVGMLRALADQQVTPDLLVGTSAGALNAAFVAGHGFETAGIDALARVWGGLRARSVFSLDVRHALGALAGRRSALLVDRGMRALLRQHLRFARLEDSPVPLVVVATDQLTGREMALTEGDAQLAVLASCAIPAVFPAVTLDGVALVDGGLANNTALSAAVSAGADTIYVLPSGYPCALPQAPRTPLSAALHALTLLSHQRLAADLAFYADTVDLIVLPPPCPIRTSAANFARGAELIQRAHRDASTALADAGGRRAQPGHLIAVHSHPASTHGPIDGRGRRTSRLPVVGSCDREISAEPAEPGHCRPCS</sequence>
<comment type="caution">
    <text evidence="6">The sequence shown here is derived from an EMBL/GenBank/DDBJ whole genome shotgun (WGS) entry which is preliminary data.</text>
</comment>
<dbReference type="Proteomes" id="UP001501771">
    <property type="component" value="Unassembled WGS sequence"/>
</dbReference>
<protein>
    <submittedName>
        <fullName evidence="6">Patatin-like phospholipase family protein</fullName>
    </submittedName>
</protein>
<keyword evidence="2 4" id="KW-0442">Lipid degradation</keyword>
<evidence type="ECO:0000256" key="1">
    <source>
        <dbReference type="ARBA" id="ARBA00022801"/>
    </source>
</evidence>
<reference evidence="7" key="1">
    <citation type="journal article" date="2019" name="Int. J. Syst. Evol. Microbiol.">
        <title>The Global Catalogue of Microorganisms (GCM) 10K type strain sequencing project: providing services to taxonomists for standard genome sequencing and annotation.</title>
        <authorList>
            <consortium name="The Broad Institute Genomics Platform"/>
            <consortium name="The Broad Institute Genome Sequencing Center for Infectious Disease"/>
            <person name="Wu L."/>
            <person name="Ma J."/>
        </authorList>
    </citation>
    <scope>NUCLEOTIDE SEQUENCE [LARGE SCALE GENOMIC DNA]</scope>
    <source>
        <strain evidence="7">JCM 16022</strain>
    </source>
</reference>
<dbReference type="Pfam" id="PF01734">
    <property type="entry name" value="Patatin"/>
    <property type="match status" value="1"/>
</dbReference>
<evidence type="ECO:0000256" key="2">
    <source>
        <dbReference type="ARBA" id="ARBA00022963"/>
    </source>
</evidence>
<evidence type="ECO:0000313" key="6">
    <source>
        <dbReference type="EMBL" id="GAA2146632.1"/>
    </source>
</evidence>
<evidence type="ECO:0000313" key="7">
    <source>
        <dbReference type="Proteomes" id="UP001501771"/>
    </source>
</evidence>
<feature type="short sequence motif" description="GXGXXG" evidence="4">
    <location>
        <begin position="9"/>
        <end position="14"/>
    </location>
</feature>
<feature type="short sequence motif" description="DGA/G" evidence="4">
    <location>
        <begin position="163"/>
        <end position="165"/>
    </location>
</feature>
<evidence type="ECO:0000256" key="3">
    <source>
        <dbReference type="ARBA" id="ARBA00023098"/>
    </source>
</evidence>
<feature type="short sequence motif" description="GXSXG" evidence="4">
    <location>
        <begin position="36"/>
        <end position="40"/>
    </location>
</feature>
<name>A0ABP5LG42_9ACTN</name>
<dbReference type="SUPFAM" id="SSF52151">
    <property type="entry name" value="FabD/lysophospholipase-like"/>
    <property type="match status" value="1"/>
</dbReference>
<keyword evidence="7" id="KW-1185">Reference proteome</keyword>
<feature type="active site" description="Nucleophile" evidence="4">
    <location>
        <position position="38"/>
    </location>
</feature>
<keyword evidence="1 4" id="KW-0378">Hydrolase</keyword>
<dbReference type="EMBL" id="BAAAQR010000006">
    <property type="protein sequence ID" value="GAA2146632.1"/>
    <property type="molecule type" value="Genomic_DNA"/>
</dbReference>
<accession>A0ABP5LG42</accession>
<dbReference type="Gene3D" id="3.40.1090.10">
    <property type="entry name" value="Cytosolic phospholipase A2 catalytic domain"/>
    <property type="match status" value="2"/>
</dbReference>
<keyword evidence="3 4" id="KW-0443">Lipid metabolism</keyword>
<dbReference type="InterPro" id="IPR050301">
    <property type="entry name" value="NTE"/>
</dbReference>
<organism evidence="6 7">
    <name type="scientific">Nocardioides koreensis</name>
    <dbReference type="NCBI Taxonomy" id="433651"/>
    <lineage>
        <taxon>Bacteria</taxon>
        <taxon>Bacillati</taxon>
        <taxon>Actinomycetota</taxon>
        <taxon>Actinomycetes</taxon>
        <taxon>Propionibacteriales</taxon>
        <taxon>Nocardioidaceae</taxon>
        <taxon>Nocardioides</taxon>
    </lineage>
</organism>
<dbReference type="InterPro" id="IPR016035">
    <property type="entry name" value="Acyl_Trfase/lysoPLipase"/>
</dbReference>
<dbReference type="InterPro" id="IPR002641">
    <property type="entry name" value="PNPLA_dom"/>
</dbReference>
<feature type="domain" description="PNPLA" evidence="5">
    <location>
        <begin position="5"/>
        <end position="176"/>
    </location>
</feature>
<gene>
    <name evidence="6" type="ORF">GCM10009844_22960</name>
</gene>
<evidence type="ECO:0000256" key="4">
    <source>
        <dbReference type="PROSITE-ProRule" id="PRU01161"/>
    </source>
</evidence>
<dbReference type="RefSeq" id="WP_344151782.1">
    <property type="nucleotide sequence ID" value="NZ_BAAAQR010000006.1"/>
</dbReference>
<evidence type="ECO:0000259" key="5">
    <source>
        <dbReference type="PROSITE" id="PS51635"/>
    </source>
</evidence>
<proteinExistence type="predicted"/>